<dbReference type="AlphaFoldDB" id="A0A926RVN8"/>
<proteinExistence type="predicted"/>
<reference evidence="1" key="1">
    <citation type="submission" date="2020-09" db="EMBL/GenBank/DDBJ databases">
        <title>A novel bacterium of genus Bacillus, isolated from South China Sea.</title>
        <authorList>
            <person name="Huang H."/>
            <person name="Mo K."/>
            <person name="Hu Y."/>
        </authorList>
    </citation>
    <scope>NUCLEOTIDE SEQUENCE</scope>
    <source>
        <strain evidence="1">IB182487</strain>
    </source>
</reference>
<accession>A0A926RVN8</accession>
<comment type="caution">
    <text evidence="1">The sequence shown here is derived from an EMBL/GenBank/DDBJ whole genome shotgun (WGS) entry which is preliminary data.</text>
</comment>
<gene>
    <name evidence="1" type="ORF">IC621_02455</name>
</gene>
<protein>
    <submittedName>
        <fullName evidence="1">Uncharacterized protein</fullName>
    </submittedName>
</protein>
<dbReference type="EMBL" id="JACXAI010000002">
    <property type="protein sequence ID" value="MBD1379081.1"/>
    <property type="molecule type" value="Genomic_DNA"/>
</dbReference>
<name>A0A926RVN8_9BACI</name>
<organism evidence="1 2">
    <name type="scientific">Metabacillus arenae</name>
    <dbReference type="NCBI Taxonomy" id="2771434"/>
    <lineage>
        <taxon>Bacteria</taxon>
        <taxon>Bacillati</taxon>
        <taxon>Bacillota</taxon>
        <taxon>Bacilli</taxon>
        <taxon>Bacillales</taxon>
        <taxon>Bacillaceae</taxon>
        <taxon>Metabacillus</taxon>
    </lineage>
</organism>
<evidence type="ECO:0000313" key="1">
    <source>
        <dbReference type="EMBL" id="MBD1379081.1"/>
    </source>
</evidence>
<evidence type="ECO:0000313" key="2">
    <source>
        <dbReference type="Proteomes" id="UP000626844"/>
    </source>
</evidence>
<keyword evidence="2" id="KW-1185">Reference proteome</keyword>
<sequence length="54" mass="6326">MFEVGEQIQLIHTGEPGKVLMIDHQHEQVEIEFRDKSAAVHNFKQIEKVEHCQN</sequence>
<dbReference type="RefSeq" id="WP_191155379.1">
    <property type="nucleotide sequence ID" value="NZ_JACXAI010000002.1"/>
</dbReference>
<dbReference type="Proteomes" id="UP000626844">
    <property type="component" value="Unassembled WGS sequence"/>
</dbReference>